<dbReference type="Pfam" id="PF00533">
    <property type="entry name" value="BRCT"/>
    <property type="match status" value="1"/>
</dbReference>
<feature type="compositionally biased region" description="Basic and acidic residues" evidence="2">
    <location>
        <begin position="516"/>
        <end position="539"/>
    </location>
</feature>
<name>A0A0G2EF91_PHACM</name>
<feature type="compositionally biased region" description="Polar residues" evidence="2">
    <location>
        <begin position="603"/>
        <end position="613"/>
    </location>
</feature>
<feature type="region of interest" description="Disordered" evidence="2">
    <location>
        <begin position="861"/>
        <end position="936"/>
    </location>
</feature>
<feature type="compositionally biased region" description="Basic and acidic residues" evidence="2">
    <location>
        <begin position="909"/>
        <end position="921"/>
    </location>
</feature>
<dbReference type="Pfam" id="PF12738">
    <property type="entry name" value="PTCB-BRCT"/>
    <property type="match status" value="2"/>
</dbReference>
<keyword evidence="1" id="KW-0677">Repeat</keyword>
<feature type="region of interest" description="Disordered" evidence="2">
    <location>
        <begin position="472"/>
        <end position="613"/>
    </location>
</feature>
<feature type="domain" description="BRCT" evidence="3">
    <location>
        <begin position="1"/>
        <end position="48"/>
    </location>
</feature>
<feature type="compositionally biased region" description="Basic and acidic residues" evidence="2">
    <location>
        <begin position="497"/>
        <end position="506"/>
    </location>
</feature>
<dbReference type="PROSITE" id="PS50172">
    <property type="entry name" value="BRCT"/>
    <property type="match status" value="4"/>
</dbReference>
<reference evidence="4 5" key="2">
    <citation type="submission" date="2015-05" db="EMBL/GenBank/DDBJ databases">
        <authorList>
            <person name="Morales-Cruz A."/>
            <person name="Amrine K.C."/>
            <person name="Cantu D."/>
        </authorList>
    </citation>
    <scope>NUCLEOTIDE SEQUENCE [LARGE SCALE GENOMIC DNA]</scope>
    <source>
        <strain evidence="4">UCRPC4</strain>
    </source>
</reference>
<dbReference type="SUPFAM" id="SSF52113">
    <property type="entry name" value="BRCT domain"/>
    <property type="match status" value="4"/>
</dbReference>
<dbReference type="SMART" id="SM00292">
    <property type="entry name" value="BRCT"/>
    <property type="match status" value="3"/>
</dbReference>
<evidence type="ECO:0000259" key="3">
    <source>
        <dbReference type="PROSITE" id="PS50172"/>
    </source>
</evidence>
<feature type="compositionally biased region" description="Polar residues" evidence="2">
    <location>
        <begin position="632"/>
        <end position="646"/>
    </location>
</feature>
<reference evidence="4 5" key="1">
    <citation type="submission" date="2015-05" db="EMBL/GenBank/DDBJ databases">
        <title>Distinctive expansion of gene families associated with plant cell wall degradation and secondary metabolism in the genomes of grapevine trunk pathogens.</title>
        <authorList>
            <person name="Lawrence D.P."/>
            <person name="Travadon R."/>
            <person name="Rolshausen P.E."/>
            <person name="Baumgartner K."/>
        </authorList>
    </citation>
    <scope>NUCLEOTIDE SEQUENCE [LARGE SCALE GENOMIC DNA]</scope>
    <source>
        <strain evidence="4">UCRPC4</strain>
    </source>
</reference>
<dbReference type="CDD" id="cd17723">
    <property type="entry name" value="BRCT_Rad4_rpt4"/>
    <property type="match status" value="1"/>
</dbReference>
<dbReference type="Proteomes" id="UP000053317">
    <property type="component" value="Unassembled WGS sequence"/>
</dbReference>
<dbReference type="OrthoDB" id="251770at2759"/>
<sequence length="936" mass="104018">MNIEMGAEHKLDLTSDVTHLIVGNIDTPKYKYVAREREDVKVLRPEWVEAVRQAWMHAEELDLEFLEKEYKVPIFHELAICLTGFDDLKFRTQLAEQITFYGGEYRGDLTKSITHLIAYTAEGKKYHYAQQWGIKIVGLKWFKDSLERGMVLDEADYYPTIPTAQQGLNAWNREAKNRNMAKKRPREDEPVAEPPKKLRRSASARIGSQAESLWEDIVGSRETKNRDNLQHSKSMSNIKPVILEAKSFVTDTTEPEAPANDILKRNKAVERPSNGFLQSTIFALHGFNSQQISILRQHLQANDATVVDSEWEFSADESTRNILLVPYDCSRDHLPSVDGLASPVSVVTNLWLEKCLMNKQLLQPGLHALDSPLHTRPIEGFSQLTINSTAFEGIERLHVSKVVKTLGATYDEYFKPGVSILVSNSKSPSEERLRHAAEWNIPVVTAQWLWACVRSGKLQPWKPYAIASLNQTKNTSKESSDTKRRSEMSAQHQGDIVPRRTEKLRELPGAGFAREISNKSERVDEEQQSKRAMNRRDQISKITPDFDVTAPCRPLREISPNSPQKRTISPDKSKAAMNYDGPSSFRDEPCEGQEHDLPPHAPQPTSTDKTTYNAPEAESLNDALEQLLSKQKSNMMQRSNSTGSRNTSDDGAATRKKRLLGRAMSNLSNTSSKSGIGVSTTIAHKRPISRASSIDSMNTDGIGSLIGEDQSIHSISRPPSVVGGPTRRIPGMNGNNNSNISSFNLTGRASASLKQSSLHSNTPGVSSVANIEQSISSLHQDPNAEPTPQNLGDPETSDNLILTQLGYANPDDAVLLRSLLVDKSSNKKTNTKPSSTTNIAMNNPGSRIKDDIALMSLTTGQSSTRLGNPTTRKGNNTVDSLADGGAREAGAGTGALGLGLGRKLRTRDRRREKERERLNREQEEEEQQQQQGMGFF</sequence>
<feature type="region of interest" description="Disordered" evidence="2">
    <location>
        <begin position="178"/>
        <end position="207"/>
    </location>
</feature>
<feature type="compositionally biased region" description="Basic and acidic residues" evidence="2">
    <location>
        <begin position="585"/>
        <end position="598"/>
    </location>
</feature>
<gene>
    <name evidence="4" type="ORF">UCRPC4_g03820</name>
</gene>
<evidence type="ECO:0000313" key="5">
    <source>
        <dbReference type="Proteomes" id="UP000053317"/>
    </source>
</evidence>
<feature type="compositionally biased region" description="Low complexity" evidence="2">
    <location>
        <begin position="827"/>
        <end position="838"/>
    </location>
</feature>
<feature type="domain" description="BRCT" evidence="3">
    <location>
        <begin position="70"/>
        <end position="159"/>
    </location>
</feature>
<feature type="region of interest" description="Disordered" evidence="2">
    <location>
        <begin position="778"/>
        <end position="797"/>
    </location>
</feature>
<feature type="compositionally biased region" description="Low complexity" evidence="2">
    <location>
        <begin position="881"/>
        <end position="890"/>
    </location>
</feature>
<feature type="compositionally biased region" description="Polar residues" evidence="2">
    <location>
        <begin position="861"/>
        <end position="879"/>
    </location>
</feature>
<feature type="region of interest" description="Disordered" evidence="2">
    <location>
        <begin position="825"/>
        <end position="846"/>
    </location>
</feature>
<dbReference type="GO" id="GO:0006270">
    <property type="term" value="P:DNA replication initiation"/>
    <property type="evidence" value="ECO:0007669"/>
    <property type="project" value="TreeGrafter"/>
</dbReference>
<feature type="region of interest" description="Disordered" evidence="2">
    <location>
        <begin position="691"/>
        <end position="743"/>
    </location>
</feature>
<dbReference type="GO" id="GO:0033314">
    <property type="term" value="P:mitotic DNA replication checkpoint signaling"/>
    <property type="evidence" value="ECO:0007669"/>
    <property type="project" value="TreeGrafter"/>
</dbReference>
<feature type="domain" description="BRCT" evidence="3">
    <location>
        <begin position="272"/>
        <end position="369"/>
    </location>
</feature>
<dbReference type="AlphaFoldDB" id="A0A0G2EF91"/>
<keyword evidence="5" id="KW-1185">Reference proteome</keyword>
<organism evidence="4 5">
    <name type="scientific">Phaeomoniella chlamydospora</name>
    <name type="common">Phaeoacremonium chlamydosporum</name>
    <dbReference type="NCBI Taxonomy" id="158046"/>
    <lineage>
        <taxon>Eukaryota</taxon>
        <taxon>Fungi</taxon>
        <taxon>Dikarya</taxon>
        <taxon>Ascomycota</taxon>
        <taxon>Pezizomycotina</taxon>
        <taxon>Eurotiomycetes</taxon>
        <taxon>Chaetothyriomycetidae</taxon>
        <taxon>Phaeomoniellales</taxon>
        <taxon>Phaeomoniellaceae</taxon>
        <taxon>Phaeomoniella</taxon>
    </lineage>
</organism>
<evidence type="ECO:0000256" key="2">
    <source>
        <dbReference type="SAM" id="MobiDB-lite"/>
    </source>
</evidence>
<feature type="compositionally biased region" description="Polar residues" evidence="2">
    <location>
        <begin position="691"/>
        <end position="701"/>
    </location>
</feature>
<feature type="compositionally biased region" description="Basic and acidic residues" evidence="2">
    <location>
        <begin position="475"/>
        <end position="487"/>
    </location>
</feature>
<dbReference type="InterPro" id="IPR001357">
    <property type="entry name" value="BRCT_dom"/>
</dbReference>
<evidence type="ECO:0000313" key="4">
    <source>
        <dbReference type="EMBL" id="KKY21124.1"/>
    </source>
</evidence>
<accession>A0A0G2EF91</accession>
<evidence type="ECO:0000256" key="1">
    <source>
        <dbReference type="ARBA" id="ARBA00022737"/>
    </source>
</evidence>
<feature type="compositionally biased region" description="Gly residues" evidence="2">
    <location>
        <begin position="891"/>
        <end position="900"/>
    </location>
</feature>
<dbReference type="InterPro" id="IPR036420">
    <property type="entry name" value="BRCT_dom_sf"/>
</dbReference>
<dbReference type="CDD" id="cd17731">
    <property type="entry name" value="BRCT_TopBP1_rpt2_like"/>
    <property type="match status" value="1"/>
</dbReference>
<dbReference type="PANTHER" id="PTHR13561:SF20">
    <property type="entry name" value="DNA TOPOISOMERASE 2-BINDING PROTEIN 1"/>
    <property type="match status" value="1"/>
</dbReference>
<dbReference type="EMBL" id="LCWF01000087">
    <property type="protein sequence ID" value="KKY21124.1"/>
    <property type="molecule type" value="Genomic_DNA"/>
</dbReference>
<proteinExistence type="predicted"/>
<feature type="region of interest" description="Disordered" evidence="2">
    <location>
        <begin position="632"/>
        <end position="653"/>
    </location>
</feature>
<dbReference type="PANTHER" id="PTHR13561">
    <property type="entry name" value="DNA REPLICATION REGULATOR DPB11-RELATED"/>
    <property type="match status" value="1"/>
</dbReference>
<dbReference type="GO" id="GO:0007095">
    <property type="term" value="P:mitotic G2 DNA damage checkpoint signaling"/>
    <property type="evidence" value="ECO:0007669"/>
    <property type="project" value="TreeGrafter"/>
</dbReference>
<feature type="domain" description="BRCT" evidence="3">
    <location>
        <begin position="373"/>
        <end position="466"/>
    </location>
</feature>
<dbReference type="Gene3D" id="3.40.50.10190">
    <property type="entry name" value="BRCT domain"/>
    <property type="match status" value="4"/>
</dbReference>
<comment type="caution">
    <text evidence="4">The sequence shown here is derived from an EMBL/GenBank/DDBJ whole genome shotgun (WGS) entry which is preliminary data.</text>
</comment>
<dbReference type="InterPro" id="IPR059215">
    <property type="entry name" value="BRCT2_TopBP1-like"/>
</dbReference>
<dbReference type="CDD" id="cd18433">
    <property type="entry name" value="BRCT_Rad4_rpt3"/>
    <property type="match status" value="1"/>
</dbReference>
<feature type="compositionally biased region" description="Low complexity" evidence="2">
    <location>
        <begin position="733"/>
        <end position="743"/>
    </location>
</feature>
<protein>
    <submittedName>
        <fullName evidence="4">Putative subunit of dna polymerase ii</fullName>
    </submittedName>
</protein>
<feature type="compositionally biased region" description="Polar residues" evidence="2">
    <location>
        <begin position="778"/>
        <end position="790"/>
    </location>
</feature>